<dbReference type="EMBL" id="JAEAOA010000468">
    <property type="protein sequence ID" value="KAK3587129.1"/>
    <property type="molecule type" value="Genomic_DNA"/>
</dbReference>
<gene>
    <name evidence="8" type="ORF">CHS0354_006772</name>
</gene>
<evidence type="ECO:0000313" key="9">
    <source>
        <dbReference type="Proteomes" id="UP001195483"/>
    </source>
</evidence>
<comment type="cofactor">
    <cofactor evidence="1">
        <name>Mg(2+)</name>
        <dbReference type="ChEBI" id="CHEBI:18420"/>
    </cofactor>
</comment>
<dbReference type="PANTHER" id="PTHR10656">
    <property type="entry name" value="CELL FATE DETERMINING PROTEIN MAB21-RELATED"/>
    <property type="match status" value="1"/>
</dbReference>
<evidence type="ECO:0000259" key="7">
    <source>
        <dbReference type="Pfam" id="PF20266"/>
    </source>
</evidence>
<dbReference type="GO" id="GO:0046872">
    <property type="term" value="F:metal ion binding"/>
    <property type="evidence" value="ECO:0007669"/>
    <property type="project" value="UniProtKB-KW"/>
</dbReference>
<dbReference type="GO" id="GO:0016779">
    <property type="term" value="F:nucleotidyltransferase activity"/>
    <property type="evidence" value="ECO:0007669"/>
    <property type="project" value="UniProtKB-KW"/>
</dbReference>
<keyword evidence="9" id="KW-1185">Reference proteome</keyword>
<keyword evidence="4" id="KW-0548">Nucleotidyltransferase</keyword>
<evidence type="ECO:0000256" key="2">
    <source>
        <dbReference type="ARBA" id="ARBA00008307"/>
    </source>
</evidence>
<dbReference type="SMART" id="SM01265">
    <property type="entry name" value="Mab-21"/>
    <property type="match status" value="1"/>
</dbReference>
<keyword evidence="6" id="KW-0460">Magnesium</keyword>
<reference evidence="8" key="3">
    <citation type="submission" date="2023-05" db="EMBL/GenBank/DDBJ databases">
        <authorList>
            <person name="Smith C.H."/>
        </authorList>
    </citation>
    <scope>NUCLEOTIDE SEQUENCE</scope>
    <source>
        <strain evidence="8">CHS0354</strain>
        <tissue evidence="8">Mantle</tissue>
    </source>
</reference>
<dbReference type="InterPro" id="IPR046906">
    <property type="entry name" value="Mab-21_HhH/H2TH-like"/>
</dbReference>
<evidence type="ECO:0000256" key="3">
    <source>
        <dbReference type="ARBA" id="ARBA00022679"/>
    </source>
</evidence>
<evidence type="ECO:0000256" key="5">
    <source>
        <dbReference type="ARBA" id="ARBA00022723"/>
    </source>
</evidence>
<evidence type="ECO:0000256" key="1">
    <source>
        <dbReference type="ARBA" id="ARBA00001946"/>
    </source>
</evidence>
<dbReference type="InterPro" id="IPR024810">
    <property type="entry name" value="MAB21L/cGLR"/>
</dbReference>
<organism evidence="8 9">
    <name type="scientific">Potamilus streckersoni</name>
    <dbReference type="NCBI Taxonomy" id="2493646"/>
    <lineage>
        <taxon>Eukaryota</taxon>
        <taxon>Metazoa</taxon>
        <taxon>Spiralia</taxon>
        <taxon>Lophotrochozoa</taxon>
        <taxon>Mollusca</taxon>
        <taxon>Bivalvia</taxon>
        <taxon>Autobranchia</taxon>
        <taxon>Heteroconchia</taxon>
        <taxon>Palaeoheterodonta</taxon>
        <taxon>Unionida</taxon>
        <taxon>Unionoidea</taxon>
        <taxon>Unionidae</taxon>
        <taxon>Ambleminae</taxon>
        <taxon>Lampsilini</taxon>
        <taxon>Potamilus</taxon>
    </lineage>
</organism>
<evidence type="ECO:0000256" key="6">
    <source>
        <dbReference type="ARBA" id="ARBA00022842"/>
    </source>
</evidence>
<name>A0AAE0VR45_9BIVA</name>
<sequence length="792" mass="90143">MREQPLIHDEVERCVPESRASTIKAQHVYIIWHIAITAISKRSSRSNNSGSSSSINNSLSSVQRHLSTIGDRWRQPKPTFICVNMNIPEYYDYVSLRLTEVLDASGLKEDIRWRRINTFLQTEELEQICVEKTLGVDFKLYYFGSQAEATTTPGLSSDIDKVICMPGCAAPPDPQFWISTLDSKADLLMVADESTPPGYVKLQIVHGDPPMTVTNFQNKIFLLDIKCRTVLSNRLDYSLKAMSFDHHGPAQRIFMLGGSFDTVPAIRSLCLYEQVSRRMSSIRRNYNWPTRQLIDAIKKTAVLLVPVGQKLSPEQHLEWRLSFSFGEKLLMMQFNSTQYKCYVMLKFINHTFINVDEVLTSYHCKTCMFYLIEDTPASLWHPNNLMLCMDLCLKKLLSWVQCANCPNYFIPEENMFLGRLVGPVQRQIASILQDLLARNGWFIKEISYDSIGKNVDRMCQSLGMELDCPDENICIPTMSHLGNRLHVLCSLSANFSKCLLFKTRYGPRQEIGSVVRSLMCSTFGIHVASQSLMQEIPSQEELNMAHELLLWGSSSDVASGNLKLATFYLVQGKFDIMEEVLNQVGAKLTHNVCEHGDICLKKSTLSKILHENLSTENIIQNCFAFIVYYSLLDIHSIPKVLIFEIFRSTGSELSPDMVRSKCLPNAEVRARVYLYFLQYQCFHLQGRIAQKLVALCNIICLSNAYCTQLLEIMQDMSIADVSDILHPEMSAWLGYVTTALNLMAYCLKQDGRLMDAFNVLCVSMKLRYQHNAAKWQIATFINVAISILSAKH</sequence>
<reference evidence="8" key="1">
    <citation type="journal article" date="2021" name="Genome Biol. Evol.">
        <title>A High-Quality Reference Genome for a Parasitic Bivalve with Doubly Uniparental Inheritance (Bivalvia: Unionida).</title>
        <authorList>
            <person name="Smith C.H."/>
        </authorList>
    </citation>
    <scope>NUCLEOTIDE SEQUENCE</scope>
    <source>
        <strain evidence="8">CHS0354</strain>
    </source>
</reference>
<dbReference type="Proteomes" id="UP001195483">
    <property type="component" value="Unassembled WGS sequence"/>
</dbReference>
<comment type="caution">
    <text evidence="8">The sequence shown here is derived from an EMBL/GenBank/DDBJ whole genome shotgun (WGS) entry which is preliminary data.</text>
</comment>
<evidence type="ECO:0000256" key="4">
    <source>
        <dbReference type="ARBA" id="ARBA00022695"/>
    </source>
</evidence>
<dbReference type="PANTHER" id="PTHR10656:SF42">
    <property type="entry name" value="CYCLIC GMP-AMP SYNTHASE-LIKE PROTEIN-RELATED"/>
    <property type="match status" value="1"/>
</dbReference>
<feature type="domain" description="Mab-21-like HhH/H2TH-like" evidence="7">
    <location>
        <begin position="340"/>
        <end position="416"/>
    </location>
</feature>
<accession>A0AAE0VR45</accession>
<dbReference type="Gene3D" id="1.10.1410.40">
    <property type="match status" value="1"/>
</dbReference>
<comment type="similarity">
    <text evidence="2">Belongs to the mab-21 family.</text>
</comment>
<dbReference type="AlphaFoldDB" id="A0AAE0VR45"/>
<reference evidence="8" key="2">
    <citation type="journal article" date="2021" name="Genome Biol. Evol.">
        <title>Developing a high-quality reference genome for a parasitic bivalve with doubly uniparental inheritance (Bivalvia: Unionida).</title>
        <authorList>
            <person name="Smith C.H."/>
        </authorList>
    </citation>
    <scope>NUCLEOTIDE SEQUENCE</scope>
    <source>
        <strain evidence="8">CHS0354</strain>
        <tissue evidence="8">Mantle</tissue>
    </source>
</reference>
<dbReference type="Pfam" id="PF20266">
    <property type="entry name" value="Mab-21_C"/>
    <property type="match status" value="1"/>
</dbReference>
<proteinExistence type="inferred from homology"/>
<keyword evidence="3" id="KW-0808">Transferase</keyword>
<evidence type="ECO:0000313" key="8">
    <source>
        <dbReference type="EMBL" id="KAK3587129.1"/>
    </source>
</evidence>
<protein>
    <recommendedName>
        <fullName evidence="7">Mab-21-like HhH/H2TH-like domain-containing protein</fullName>
    </recommendedName>
</protein>
<keyword evidence="5" id="KW-0479">Metal-binding</keyword>